<dbReference type="Proteomes" id="UP000732399">
    <property type="component" value="Unassembled WGS sequence"/>
</dbReference>
<comment type="caution">
    <text evidence="2">The sequence shown here is derived from an EMBL/GenBank/DDBJ whole genome shotgun (WGS) entry which is preliminary data.</text>
</comment>
<name>A0ABX1CU70_9SPHN</name>
<sequence length="344" mass="38297">MRTILGNDRDPDTMVLAHRGWWGRFARTADLPENSHWAIDAASVNCADGIELDVKMTRNGEPVLMHDFNLGRTTNIWQVARGDKYDPIRNVGQNPAVSSLDSSVIGQLFLLTPDRSRLTRERVPRVDDVLRKWVEGIAGTYAPLVFDIKTTDAVRAVDAHVHQRMAGYGKTIVAAKVNATLYPTPGAFFRDSSNMSPIPVFTTNMLGVTNVAESVLGWSMQVNTLEINMKQPRGLLSPEVANSLASGDRVGVFQAIPDGPRLGEFYKNTGACCYKLSDLYYTYRFPGGTSRDTADLRGDLNYITQQRFGLITTDDPDTAVRFLDRKGLRQRHPKGYFITPTTPR</sequence>
<keyword evidence="3" id="KW-1185">Reference proteome</keyword>
<dbReference type="PROSITE" id="PS51704">
    <property type="entry name" value="GP_PDE"/>
    <property type="match status" value="1"/>
</dbReference>
<dbReference type="PANTHER" id="PTHR46320:SF1">
    <property type="entry name" value="GLYCEROPHOSPHODIESTER PHOSPHODIESTERASE 1"/>
    <property type="match status" value="1"/>
</dbReference>
<evidence type="ECO:0000313" key="2">
    <source>
        <dbReference type="EMBL" id="NJR79535.1"/>
    </source>
</evidence>
<dbReference type="RefSeq" id="WP_168135096.1">
    <property type="nucleotide sequence ID" value="NZ_JAAVJH010000008.1"/>
</dbReference>
<dbReference type="SUPFAM" id="SSF51695">
    <property type="entry name" value="PLC-like phosphodiesterases"/>
    <property type="match status" value="1"/>
</dbReference>
<gene>
    <name evidence="2" type="ORF">HBH26_13170</name>
</gene>
<accession>A0ABX1CU70</accession>
<dbReference type="Gene3D" id="3.20.20.190">
    <property type="entry name" value="Phosphatidylinositol (PI) phosphodiesterase"/>
    <property type="match status" value="1"/>
</dbReference>
<dbReference type="InterPro" id="IPR017946">
    <property type="entry name" value="PLC-like_Pdiesterase_TIM-brl"/>
</dbReference>
<organism evidence="2 3">
    <name type="scientific">Sphingomonas corticis</name>
    <dbReference type="NCBI Taxonomy" id="2722791"/>
    <lineage>
        <taxon>Bacteria</taxon>
        <taxon>Pseudomonadati</taxon>
        <taxon>Pseudomonadota</taxon>
        <taxon>Alphaproteobacteria</taxon>
        <taxon>Sphingomonadales</taxon>
        <taxon>Sphingomonadaceae</taxon>
        <taxon>Sphingomonas</taxon>
    </lineage>
</organism>
<dbReference type="CDD" id="cd08566">
    <property type="entry name" value="GDPD_AtGDE_like"/>
    <property type="match status" value="1"/>
</dbReference>
<feature type="domain" description="GP-PDE" evidence="1">
    <location>
        <begin position="13"/>
        <end position="80"/>
    </location>
</feature>
<dbReference type="EMBL" id="JAAVJH010000008">
    <property type="protein sequence ID" value="NJR79535.1"/>
    <property type="molecule type" value="Genomic_DNA"/>
</dbReference>
<reference evidence="2 3" key="1">
    <citation type="submission" date="2020-03" db="EMBL/GenBank/DDBJ databases">
        <authorList>
            <person name="Wang L."/>
            <person name="He N."/>
            <person name="Li Y."/>
            <person name="Fang Y."/>
            <person name="Zhang F."/>
        </authorList>
    </citation>
    <scope>NUCLEOTIDE SEQUENCE [LARGE SCALE GENOMIC DNA]</scope>
    <source>
        <strain evidence="2 3">36D10-4-7</strain>
    </source>
</reference>
<dbReference type="PANTHER" id="PTHR46320">
    <property type="entry name" value="GLYCEROPHOSPHODIESTER PHOSPHODIESTERASE 1"/>
    <property type="match status" value="1"/>
</dbReference>
<proteinExistence type="predicted"/>
<dbReference type="Pfam" id="PF03009">
    <property type="entry name" value="GDPD"/>
    <property type="match status" value="1"/>
</dbReference>
<protein>
    <submittedName>
        <fullName evidence="2">Glycerophosphodiester phosphodiesterase family protein</fullName>
    </submittedName>
</protein>
<evidence type="ECO:0000313" key="3">
    <source>
        <dbReference type="Proteomes" id="UP000732399"/>
    </source>
</evidence>
<dbReference type="InterPro" id="IPR030395">
    <property type="entry name" value="GP_PDE_dom"/>
</dbReference>
<evidence type="ECO:0000259" key="1">
    <source>
        <dbReference type="PROSITE" id="PS51704"/>
    </source>
</evidence>